<evidence type="ECO:0000313" key="1">
    <source>
        <dbReference type="EMBL" id="KAF4616016.1"/>
    </source>
</evidence>
<reference evidence="1 2" key="1">
    <citation type="submission" date="2019-12" db="EMBL/GenBank/DDBJ databases">
        <authorList>
            <person name="Floudas D."/>
            <person name="Bentzer J."/>
            <person name="Ahren D."/>
            <person name="Johansson T."/>
            <person name="Persson P."/>
            <person name="Tunlid A."/>
        </authorList>
    </citation>
    <scope>NUCLEOTIDE SEQUENCE [LARGE SCALE GENOMIC DNA]</scope>
    <source>
        <strain evidence="1 2">CBS 102.39</strain>
    </source>
</reference>
<evidence type="ECO:0000313" key="2">
    <source>
        <dbReference type="Proteomes" id="UP000521872"/>
    </source>
</evidence>
<dbReference type="AlphaFoldDB" id="A0A8H4VMD8"/>
<keyword evidence="2" id="KW-1185">Reference proteome</keyword>
<accession>A0A8H4VMD8</accession>
<protein>
    <recommendedName>
        <fullName evidence="3">BTB domain-containing protein</fullName>
    </recommendedName>
</protein>
<comment type="caution">
    <text evidence="1">The sequence shown here is derived from an EMBL/GenBank/DDBJ whole genome shotgun (WGS) entry which is preliminary data.</text>
</comment>
<gene>
    <name evidence="1" type="ORF">D9613_011233</name>
</gene>
<proteinExistence type="predicted"/>
<dbReference type="Proteomes" id="UP000521872">
    <property type="component" value="Unassembled WGS sequence"/>
</dbReference>
<evidence type="ECO:0008006" key="3">
    <source>
        <dbReference type="Google" id="ProtNLM"/>
    </source>
</evidence>
<sequence>MSQGESTSLNTDIDAWSRVEDLWFEDADAVSRAGSKLFRLSRCLLSRRSPVFNDILGIPANATPMYEGCTLVHLPDGEEEATLFFRAIFNLKRDQCLQKSKP</sequence>
<dbReference type="EMBL" id="JAACJL010000032">
    <property type="protein sequence ID" value="KAF4616016.1"/>
    <property type="molecule type" value="Genomic_DNA"/>
</dbReference>
<name>A0A8H4VMD8_9AGAR</name>
<organism evidence="1 2">
    <name type="scientific">Agrocybe pediades</name>
    <dbReference type="NCBI Taxonomy" id="84607"/>
    <lineage>
        <taxon>Eukaryota</taxon>
        <taxon>Fungi</taxon>
        <taxon>Dikarya</taxon>
        <taxon>Basidiomycota</taxon>
        <taxon>Agaricomycotina</taxon>
        <taxon>Agaricomycetes</taxon>
        <taxon>Agaricomycetidae</taxon>
        <taxon>Agaricales</taxon>
        <taxon>Agaricineae</taxon>
        <taxon>Strophariaceae</taxon>
        <taxon>Agrocybe</taxon>
    </lineage>
</organism>